<dbReference type="AlphaFoldDB" id="D1C1R2"/>
<name>D1C1R2_SPHTD</name>
<sequence>MGTEVASQRGRWRAAVEVLLAGWVLCALYAAAASSIGPGALVRLPYWLTALGDVGVGVILALLVIELRRVLIEAALASGAAAVFYWLLLAGPALVAPDFAARLTNFASIQMVPVFFLSLFLTLIGALVGTLVNTAARGYEL</sequence>
<dbReference type="EMBL" id="CP001823">
    <property type="protein sequence ID" value="ACZ38179.1"/>
    <property type="molecule type" value="Genomic_DNA"/>
</dbReference>
<dbReference type="RefSeq" id="WP_012871226.1">
    <property type="nucleotide sequence ID" value="NC_013523.1"/>
</dbReference>
<feature type="transmembrane region" description="Helical" evidence="1">
    <location>
        <begin position="12"/>
        <end position="32"/>
    </location>
</feature>
<keyword evidence="3" id="KW-1185">Reference proteome</keyword>
<protein>
    <submittedName>
        <fullName evidence="2">Uncharacterized protein</fullName>
    </submittedName>
</protein>
<dbReference type="KEGG" id="sti:Sthe_0742"/>
<feature type="transmembrane region" description="Helical" evidence="1">
    <location>
        <begin position="44"/>
        <end position="65"/>
    </location>
</feature>
<accession>D1C1R2</accession>
<proteinExistence type="predicted"/>
<evidence type="ECO:0000256" key="1">
    <source>
        <dbReference type="SAM" id="Phobius"/>
    </source>
</evidence>
<dbReference type="Proteomes" id="UP000002027">
    <property type="component" value="Chromosome 1"/>
</dbReference>
<evidence type="ECO:0000313" key="3">
    <source>
        <dbReference type="Proteomes" id="UP000002027"/>
    </source>
</evidence>
<keyword evidence="1" id="KW-0812">Transmembrane</keyword>
<gene>
    <name evidence="2" type="ordered locus">Sthe_0742</name>
</gene>
<reference evidence="3" key="1">
    <citation type="submission" date="2009-11" db="EMBL/GenBank/DDBJ databases">
        <title>The complete chromosome 1 of Sphaerobacter thermophilus DSM 20745.</title>
        <authorList>
            <person name="Lucas S."/>
            <person name="Copeland A."/>
            <person name="Lapidus A."/>
            <person name="Glavina del Rio T."/>
            <person name="Dalin E."/>
            <person name="Tice H."/>
            <person name="Bruce D."/>
            <person name="Goodwin L."/>
            <person name="Pitluck S."/>
            <person name="Kyrpides N."/>
            <person name="Mavromatis K."/>
            <person name="Ivanova N."/>
            <person name="Mikhailova N."/>
            <person name="LaButti K.M."/>
            <person name="Clum A."/>
            <person name="Sun H.I."/>
            <person name="Brettin T."/>
            <person name="Detter J.C."/>
            <person name="Han C."/>
            <person name="Larimer F."/>
            <person name="Land M."/>
            <person name="Hauser L."/>
            <person name="Markowitz V."/>
            <person name="Cheng J.F."/>
            <person name="Hugenholtz P."/>
            <person name="Woyke T."/>
            <person name="Wu D."/>
            <person name="Steenblock K."/>
            <person name="Schneider S."/>
            <person name="Pukall R."/>
            <person name="Goeker M."/>
            <person name="Klenk H.P."/>
            <person name="Eisen J.A."/>
        </authorList>
    </citation>
    <scope>NUCLEOTIDE SEQUENCE [LARGE SCALE GENOMIC DNA]</scope>
    <source>
        <strain evidence="3">ATCC 49802 / DSM 20745 / S 6022</strain>
    </source>
</reference>
<feature type="transmembrane region" description="Helical" evidence="1">
    <location>
        <begin position="115"/>
        <end position="136"/>
    </location>
</feature>
<evidence type="ECO:0000313" key="2">
    <source>
        <dbReference type="EMBL" id="ACZ38179.1"/>
    </source>
</evidence>
<dbReference type="HOGENOM" id="CLU_1824096_0_0_0"/>
<dbReference type="STRING" id="479434.Sthe_0742"/>
<feature type="transmembrane region" description="Helical" evidence="1">
    <location>
        <begin position="74"/>
        <end position="95"/>
    </location>
</feature>
<reference evidence="2 3" key="2">
    <citation type="journal article" date="2010" name="Stand. Genomic Sci.">
        <title>Complete genome sequence of Desulfohalobium retbaense type strain (HR(100)).</title>
        <authorList>
            <person name="Spring S."/>
            <person name="Nolan M."/>
            <person name="Lapidus A."/>
            <person name="Glavina Del Rio T."/>
            <person name="Copeland A."/>
            <person name="Tice H."/>
            <person name="Cheng J.F."/>
            <person name="Lucas S."/>
            <person name="Land M."/>
            <person name="Chen F."/>
            <person name="Bruce D."/>
            <person name="Goodwin L."/>
            <person name="Pitluck S."/>
            <person name="Ivanova N."/>
            <person name="Mavromatis K."/>
            <person name="Mikhailova N."/>
            <person name="Pati A."/>
            <person name="Chen A."/>
            <person name="Palaniappan K."/>
            <person name="Hauser L."/>
            <person name="Chang Y.J."/>
            <person name="Jeffries C.D."/>
            <person name="Munk C."/>
            <person name="Kiss H."/>
            <person name="Chain P."/>
            <person name="Han C."/>
            <person name="Brettin T."/>
            <person name="Detter J.C."/>
            <person name="Schuler E."/>
            <person name="Goker M."/>
            <person name="Rohde M."/>
            <person name="Bristow J."/>
            <person name="Eisen J.A."/>
            <person name="Markowitz V."/>
            <person name="Hugenholtz P."/>
            <person name="Kyrpides N.C."/>
            <person name="Klenk H.P."/>
        </authorList>
    </citation>
    <scope>NUCLEOTIDE SEQUENCE [LARGE SCALE GENOMIC DNA]</scope>
    <source>
        <strain evidence="3">ATCC 49802 / DSM 20745 / S 6022</strain>
    </source>
</reference>
<keyword evidence="1" id="KW-0472">Membrane</keyword>
<dbReference type="InParanoid" id="D1C1R2"/>
<keyword evidence="1" id="KW-1133">Transmembrane helix</keyword>
<organism evidence="2 3">
    <name type="scientific">Sphaerobacter thermophilus (strain ATCC 49802 / DSM 20745 / KCCM 41009 / NCIMB 13125 / S 6022)</name>
    <dbReference type="NCBI Taxonomy" id="479434"/>
    <lineage>
        <taxon>Bacteria</taxon>
        <taxon>Pseudomonadati</taxon>
        <taxon>Thermomicrobiota</taxon>
        <taxon>Thermomicrobia</taxon>
        <taxon>Sphaerobacterales</taxon>
        <taxon>Sphaerobacterineae</taxon>
        <taxon>Sphaerobacteraceae</taxon>
        <taxon>Sphaerobacter</taxon>
    </lineage>
</organism>